<evidence type="ECO:0000313" key="2">
    <source>
        <dbReference type="EMBL" id="KAK8994482.1"/>
    </source>
</evidence>
<dbReference type="EMBL" id="JBBPBN010000047">
    <property type="protein sequence ID" value="KAK8994482.1"/>
    <property type="molecule type" value="Genomic_DNA"/>
</dbReference>
<organism evidence="2 3">
    <name type="scientific">Hibiscus sabdariffa</name>
    <name type="common">roselle</name>
    <dbReference type="NCBI Taxonomy" id="183260"/>
    <lineage>
        <taxon>Eukaryota</taxon>
        <taxon>Viridiplantae</taxon>
        <taxon>Streptophyta</taxon>
        <taxon>Embryophyta</taxon>
        <taxon>Tracheophyta</taxon>
        <taxon>Spermatophyta</taxon>
        <taxon>Magnoliopsida</taxon>
        <taxon>eudicotyledons</taxon>
        <taxon>Gunneridae</taxon>
        <taxon>Pentapetalae</taxon>
        <taxon>rosids</taxon>
        <taxon>malvids</taxon>
        <taxon>Malvales</taxon>
        <taxon>Malvaceae</taxon>
        <taxon>Malvoideae</taxon>
        <taxon>Hibiscus</taxon>
    </lineage>
</organism>
<accession>A0ABR2Q1B6</accession>
<sequence>MKMIGTTKFQERLKQLLLQLKQSLFPSFLFQVKTMFPQCSPKPRQCSEDQKESRSALLDEFLENWVVSEKQRPNGRFDKYYTHKQLKFVCRSIKEVSRYNTDGIRPRRPKKTKFNQEQAQTSQSLLALPWDNKADPSILTVPSTSVVPEDKPDGKKETEEMKSLNDESDFDWNDVVAFSQLIDRVVVEDGEFPSPLCSHRRRGLAAATAVNAPLRRALPLVAAALGVLETLVA</sequence>
<name>A0ABR2Q1B6_9ROSI</name>
<evidence type="ECO:0000313" key="3">
    <source>
        <dbReference type="Proteomes" id="UP001396334"/>
    </source>
</evidence>
<proteinExistence type="predicted"/>
<evidence type="ECO:0000256" key="1">
    <source>
        <dbReference type="SAM" id="MobiDB-lite"/>
    </source>
</evidence>
<gene>
    <name evidence="2" type="ORF">V6N11_045570</name>
</gene>
<protein>
    <submittedName>
        <fullName evidence="2">Uncharacterized protein</fullName>
    </submittedName>
</protein>
<feature type="region of interest" description="Disordered" evidence="1">
    <location>
        <begin position="142"/>
        <end position="163"/>
    </location>
</feature>
<keyword evidence="3" id="KW-1185">Reference proteome</keyword>
<feature type="compositionally biased region" description="Basic and acidic residues" evidence="1">
    <location>
        <begin position="148"/>
        <end position="163"/>
    </location>
</feature>
<reference evidence="2 3" key="1">
    <citation type="journal article" date="2024" name="G3 (Bethesda)">
        <title>Genome assembly of Hibiscus sabdariffa L. provides insights into metabolisms of medicinal natural products.</title>
        <authorList>
            <person name="Kim T."/>
        </authorList>
    </citation>
    <scope>NUCLEOTIDE SEQUENCE [LARGE SCALE GENOMIC DNA]</scope>
    <source>
        <strain evidence="2">TK-2024</strain>
        <tissue evidence="2">Old leaves</tissue>
    </source>
</reference>
<dbReference type="Proteomes" id="UP001396334">
    <property type="component" value="Unassembled WGS sequence"/>
</dbReference>
<comment type="caution">
    <text evidence="2">The sequence shown here is derived from an EMBL/GenBank/DDBJ whole genome shotgun (WGS) entry which is preliminary data.</text>
</comment>